<protein>
    <recommendedName>
        <fullName evidence="4">SPW repeat-containing protein</fullName>
    </recommendedName>
</protein>
<keyword evidence="1" id="KW-1133">Transmembrane helix</keyword>
<keyword evidence="1" id="KW-0472">Membrane</keyword>
<evidence type="ECO:0000313" key="2">
    <source>
        <dbReference type="EMBL" id="SKA78688.1"/>
    </source>
</evidence>
<name>A0A1T4WP91_9BACT</name>
<feature type="transmembrane region" description="Helical" evidence="1">
    <location>
        <begin position="12"/>
        <end position="32"/>
    </location>
</feature>
<evidence type="ECO:0000313" key="3">
    <source>
        <dbReference type="Proteomes" id="UP000190027"/>
    </source>
</evidence>
<feature type="transmembrane region" description="Helical" evidence="1">
    <location>
        <begin position="100"/>
        <end position="118"/>
    </location>
</feature>
<keyword evidence="3" id="KW-1185">Reference proteome</keyword>
<sequence>MSGMNLERCGRAAWLLGLVGVAIWLPIVAWALLEAGDVTGGIVATAWFGAGVGLAWYLAPWRNKNTPLWKPLSICLGSVVIAATFFTYRYDLHEGQGSSFLWSMAVLLVMFLPAFLAGRKRWYELFPDQKDEKAR</sequence>
<dbReference type="RefSeq" id="WP_144019199.1">
    <property type="nucleotide sequence ID" value="NZ_FUYC01000003.1"/>
</dbReference>
<feature type="transmembrane region" description="Helical" evidence="1">
    <location>
        <begin position="71"/>
        <end position="88"/>
    </location>
</feature>
<accession>A0A1T4WP91</accession>
<evidence type="ECO:0008006" key="4">
    <source>
        <dbReference type="Google" id="ProtNLM"/>
    </source>
</evidence>
<dbReference type="EMBL" id="FUYC01000003">
    <property type="protein sequence ID" value="SKA78688.1"/>
    <property type="molecule type" value="Genomic_DNA"/>
</dbReference>
<gene>
    <name evidence="2" type="ORF">SAMN02745704_01178</name>
</gene>
<reference evidence="2 3" key="1">
    <citation type="submission" date="2017-02" db="EMBL/GenBank/DDBJ databases">
        <authorList>
            <person name="Peterson S.W."/>
        </authorList>
    </citation>
    <scope>NUCLEOTIDE SEQUENCE [LARGE SCALE GENOMIC DNA]</scope>
    <source>
        <strain evidence="2 3">DSM 16080</strain>
    </source>
</reference>
<organism evidence="2 3">
    <name type="scientific">Paucidesulfovibrio gracilis DSM 16080</name>
    <dbReference type="NCBI Taxonomy" id="1121449"/>
    <lineage>
        <taxon>Bacteria</taxon>
        <taxon>Pseudomonadati</taxon>
        <taxon>Thermodesulfobacteriota</taxon>
        <taxon>Desulfovibrionia</taxon>
        <taxon>Desulfovibrionales</taxon>
        <taxon>Desulfovibrionaceae</taxon>
        <taxon>Paucidesulfovibrio</taxon>
    </lineage>
</organism>
<dbReference type="OrthoDB" id="9884776at2"/>
<keyword evidence="1" id="KW-0812">Transmembrane</keyword>
<proteinExistence type="predicted"/>
<dbReference type="Proteomes" id="UP000190027">
    <property type="component" value="Unassembled WGS sequence"/>
</dbReference>
<evidence type="ECO:0000256" key="1">
    <source>
        <dbReference type="SAM" id="Phobius"/>
    </source>
</evidence>
<dbReference type="AlphaFoldDB" id="A0A1T4WP91"/>
<feature type="transmembrane region" description="Helical" evidence="1">
    <location>
        <begin position="38"/>
        <end position="59"/>
    </location>
</feature>